<name>A0A6J8C754_MYTCO</name>
<feature type="compositionally biased region" description="Polar residues" evidence="1">
    <location>
        <begin position="174"/>
        <end position="187"/>
    </location>
</feature>
<dbReference type="EMBL" id="CACVKT020004692">
    <property type="protein sequence ID" value="CAC5391306.1"/>
    <property type="molecule type" value="Genomic_DNA"/>
</dbReference>
<evidence type="ECO:0000313" key="2">
    <source>
        <dbReference type="EMBL" id="CAC5391306.1"/>
    </source>
</evidence>
<dbReference type="OrthoDB" id="6206302at2759"/>
<evidence type="ECO:0000256" key="1">
    <source>
        <dbReference type="SAM" id="MobiDB-lite"/>
    </source>
</evidence>
<evidence type="ECO:0000313" key="3">
    <source>
        <dbReference type="Proteomes" id="UP000507470"/>
    </source>
</evidence>
<sequence>MKKGIAFDSITNVHIFENSTSQDADVSSEIMVDVVTDLVKVHLTLKKFHLFSDNAGCYKSSTTLAQLHCGLETLLVSLLTEDGFVMTVSLANGVTVRKDKNYRRVEAESKKSQRDNSDLRQIERQKELVAKREARKNEDFNKRELAAKRESRKMMISKEMKQKRKKLPDKMKTTENMSLNETSTENKNIGHIQKI</sequence>
<dbReference type="AlphaFoldDB" id="A0A6J8C754"/>
<reference evidence="2 3" key="1">
    <citation type="submission" date="2020-06" db="EMBL/GenBank/DDBJ databases">
        <authorList>
            <person name="Li R."/>
            <person name="Bekaert M."/>
        </authorList>
    </citation>
    <scope>NUCLEOTIDE SEQUENCE [LARGE SCALE GENOMIC DNA]</scope>
    <source>
        <strain evidence="3">wild</strain>
    </source>
</reference>
<gene>
    <name evidence="2" type="ORF">MCOR_26317</name>
</gene>
<protein>
    <submittedName>
        <fullName evidence="2">Uncharacterized protein</fullName>
    </submittedName>
</protein>
<feature type="compositionally biased region" description="Basic and acidic residues" evidence="1">
    <location>
        <begin position="133"/>
        <end position="160"/>
    </location>
</feature>
<dbReference type="Proteomes" id="UP000507470">
    <property type="component" value="Unassembled WGS sequence"/>
</dbReference>
<organism evidence="2 3">
    <name type="scientific">Mytilus coruscus</name>
    <name type="common">Sea mussel</name>
    <dbReference type="NCBI Taxonomy" id="42192"/>
    <lineage>
        <taxon>Eukaryota</taxon>
        <taxon>Metazoa</taxon>
        <taxon>Spiralia</taxon>
        <taxon>Lophotrochozoa</taxon>
        <taxon>Mollusca</taxon>
        <taxon>Bivalvia</taxon>
        <taxon>Autobranchia</taxon>
        <taxon>Pteriomorphia</taxon>
        <taxon>Mytilida</taxon>
        <taxon>Mytiloidea</taxon>
        <taxon>Mytilidae</taxon>
        <taxon>Mytilinae</taxon>
        <taxon>Mytilus</taxon>
    </lineage>
</organism>
<keyword evidence="3" id="KW-1185">Reference proteome</keyword>
<accession>A0A6J8C754</accession>
<proteinExistence type="predicted"/>
<feature type="region of interest" description="Disordered" evidence="1">
    <location>
        <begin position="133"/>
        <end position="195"/>
    </location>
</feature>